<feature type="binding site" evidence="3">
    <location>
        <begin position="91"/>
        <end position="94"/>
    </location>
    <ligand>
        <name>FAD</name>
        <dbReference type="ChEBI" id="CHEBI:57692"/>
    </ligand>
</feature>
<dbReference type="PANTHER" id="PTHR11552:SF78">
    <property type="entry name" value="GLUCOSE-METHANOL-CHOLINE OXIDOREDUCTASE N-TERMINAL DOMAIN-CONTAINING PROTEIN"/>
    <property type="match status" value="1"/>
</dbReference>
<dbReference type="Gene3D" id="3.30.560.10">
    <property type="entry name" value="Glucose Oxidase, domain 3"/>
    <property type="match status" value="1"/>
</dbReference>
<dbReference type="PROSITE" id="PS00623">
    <property type="entry name" value="GMC_OXRED_1"/>
    <property type="match status" value="1"/>
</dbReference>
<dbReference type="InterPro" id="IPR036188">
    <property type="entry name" value="FAD/NAD-bd_sf"/>
</dbReference>
<dbReference type="SUPFAM" id="SSF54373">
    <property type="entry name" value="FAD-linked reductases, C-terminal domain"/>
    <property type="match status" value="1"/>
</dbReference>
<dbReference type="InterPro" id="IPR000172">
    <property type="entry name" value="GMC_OxRdtase_N"/>
</dbReference>
<comment type="cofactor">
    <cofactor evidence="1 3">
        <name>FAD</name>
        <dbReference type="ChEBI" id="CHEBI:57692"/>
    </cofactor>
</comment>
<dbReference type="EMBL" id="JAACJM010000045">
    <property type="protein sequence ID" value="KAF5360054.1"/>
    <property type="molecule type" value="Genomic_DNA"/>
</dbReference>
<dbReference type="GO" id="GO:0050660">
    <property type="term" value="F:flavin adenine dinucleotide binding"/>
    <property type="evidence" value="ECO:0007669"/>
    <property type="project" value="InterPro"/>
</dbReference>
<feature type="binding site" evidence="3">
    <location>
        <position position="227"/>
    </location>
    <ligand>
        <name>FAD</name>
        <dbReference type="ChEBI" id="CHEBI:57692"/>
    </ligand>
</feature>
<dbReference type="Pfam" id="PF00732">
    <property type="entry name" value="GMC_oxred_N"/>
    <property type="match status" value="1"/>
</dbReference>
<sequence length="608" mass="66772">MIEYDLIVVGGGASGCVLAGRLAAANPNLRILIIESGPNTKDEPKHIQPLAYLAHFPPGSKTMKYYHGKMNGDRTAVVPAGNCLGGGSSVNLMVYTRGSASDYDDWKNVYGNEGWGSDDLIPLLKKTETYLVKEGQDRTHGYDGPLKVSVYEPSKNVLANQFIDLVKQYDKKSPLYDDVNELSVGNGWSRWARWVDPKTGKRQDTAHCFVYNNLDATGLQVLTEHQVIRVMIEGNRAAGVEYVSVTDPAKTVLQARAKLVVLAAGSLSTPSILERSGIGRADILRGVGIEPIVELPGVGENYHDHNSVMIPYLADNTIETIDANHSRMARNRPRQNAVQVSGLLLPSRYSHFHTAPPLSCFSGMDFAGKIRPTQQELNEMGPEFQQRWKNYFENAPDKPVLWMGVLNGYAGDRTGLNPGGKYFSTGYYLAYPASVGHVHIKSTDIDTPPDFDTGFLNHPADLAPLIWGYKRIRELARRVPAYRGFLSQDQPHFSETSKHKTLDGINSDSAVPVDTPDFVYSFEDNEAIKSFVQSRLATTWHSLGTCAMKPRHQNGVVDNKLNVYGIKGLKVADMSICPSNVGGNTYSTALLIGEKATETVAAELGIKL</sequence>
<accession>A0A8H5LK30</accession>
<dbReference type="Proteomes" id="UP000559256">
    <property type="component" value="Unassembled WGS sequence"/>
</dbReference>
<gene>
    <name evidence="7" type="ORF">D9758_007605</name>
</gene>
<dbReference type="AlphaFoldDB" id="A0A8H5LK30"/>
<evidence type="ECO:0000259" key="5">
    <source>
        <dbReference type="PROSITE" id="PS00623"/>
    </source>
</evidence>
<dbReference type="SUPFAM" id="SSF51905">
    <property type="entry name" value="FAD/NAD(P)-binding domain"/>
    <property type="match status" value="1"/>
</dbReference>
<evidence type="ECO:0000259" key="6">
    <source>
        <dbReference type="PROSITE" id="PS00624"/>
    </source>
</evidence>
<evidence type="ECO:0000256" key="1">
    <source>
        <dbReference type="ARBA" id="ARBA00001974"/>
    </source>
</evidence>
<proteinExistence type="inferred from homology"/>
<organism evidence="7 8">
    <name type="scientific">Tetrapyrgos nigripes</name>
    <dbReference type="NCBI Taxonomy" id="182062"/>
    <lineage>
        <taxon>Eukaryota</taxon>
        <taxon>Fungi</taxon>
        <taxon>Dikarya</taxon>
        <taxon>Basidiomycota</taxon>
        <taxon>Agaricomycotina</taxon>
        <taxon>Agaricomycetes</taxon>
        <taxon>Agaricomycetidae</taxon>
        <taxon>Agaricales</taxon>
        <taxon>Marasmiineae</taxon>
        <taxon>Marasmiaceae</taxon>
        <taxon>Tetrapyrgos</taxon>
    </lineage>
</organism>
<dbReference type="GO" id="GO:0016614">
    <property type="term" value="F:oxidoreductase activity, acting on CH-OH group of donors"/>
    <property type="evidence" value="ECO:0007669"/>
    <property type="project" value="InterPro"/>
</dbReference>
<dbReference type="Gene3D" id="3.50.50.60">
    <property type="entry name" value="FAD/NAD(P)-binding domain"/>
    <property type="match status" value="1"/>
</dbReference>
<dbReference type="Pfam" id="PF05199">
    <property type="entry name" value="GMC_oxred_C"/>
    <property type="match status" value="1"/>
</dbReference>
<feature type="domain" description="Glucose-methanol-choline oxidoreductase N-terminal" evidence="6">
    <location>
        <begin position="265"/>
        <end position="279"/>
    </location>
</feature>
<protein>
    <recommendedName>
        <fullName evidence="5 6">Glucose-methanol-choline oxidoreductase N-terminal domain-containing protein</fullName>
    </recommendedName>
</protein>
<evidence type="ECO:0000256" key="2">
    <source>
        <dbReference type="ARBA" id="ARBA00010790"/>
    </source>
</evidence>
<feature type="binding site" evidence="3">
    <location>
        <begin position="540"/>
        <end position="541"/>
    </location>
    <ligand>
        <name>FAD</name>
        <dbReference type="ChEBI" id="CHEBI:57692"/>
    </ligand>
</feature>
<keyword evidence="8" id="KW-1185">Reference proteome</keyword>
<dbReference type="PANTHER" id="PTHR11552">
    <property type="entry name" value="GLUCOSE-METHANOL-CHOLINE GMC OXIDOREDUCTASE"/>
    <property type="match status" value="1"/>
</dbReference>
<dbReference type="PIRSF" id="PIRSF000137">
    <property type="entry name" value="Alcohol_oxidase"/>
    <property type="match status" value="1"/>
</dbReference>
<feature type="domain" description="Glucose-methanol-choline oxidoreductase N-terminal" evidence="5">
    <location>
        <begin position="81"/>
        <end position="104"/>
    </location>
</feature>
<name>A0A8H5LK30_9AGAR</name>
<keyword evidence="3 4" id="KW-0274">FAD</keyword>
<evidence type="ECO:0000313" key="8">
    <source>
        <dbReference type="Proteomes" id="UP000559256"/>
    </source>
</evidence>
<evidence type="ECO:0000256" key="3">
    <source>
        <dbReference type="PIRSR" id="PIRSR000137-2"/>
    </source>
</evidence>
<dbReference type="InterPro" id="IPR007867">
    <property type="entry name" value="GMC_OxRtase_C"/>
</dbReference>
<keyword evidence="4" id="KW-0285">Flavoprotein</keyword>
<dbReference type="OrthoDB" id="269227at2759"/>
<dbReference type="InterPro" id="IPR012132">
    <property type="entry name" value="GMC_OxRdtase"/>
</dbReference>
<evidence type="ECO:0000313" key="7">
    <source>
        <dbReference type="EMBL" id="KAF5360054.1"/>
    </source>
</evidence>
<comment type="similarity">
    <text evidence="2 4">Belongs to the GMC oxidoreductase family.</text>
</comment>
<reference evidence="7 8" key="1">
    <citation type="journal article" date="2020" name="ISME J.">
        <title>Uncovering the hidden diversity of litter-decomposition mechanisms in mushroom-forming fungi.</title>
        <authorList>
            <person name="Floudas D."/>
            <person name="Bentzer J."/>
            <person name="Ahren D."/>
            <person name="Johansson T."/>
            <person name="Persson P."/>
            <person name="Tunlid A."/>
        </authorList>
    </citation>
    <scope>NUCLEOTIDE SEQUENCE [LARGE SCALE GENOMIC DNA]</scope>
    <source>
        <strain evidence="7 8">CBS 291.85</strain>
    </source>
</reference>
<evidence type="ECO:0000256" key="4">
    <source>
        <dbReference type="RuleBase" id="RU003968"/>
    </source>
</evidence>
<dbReference type="PROSITE" id="PS00624">
    <property type="entry name" value="GMC_OXRED_2"/>
    <property type="match status" value="1"/>
</dbReference>
<comment type="caution">
    <text evidence="7">The sequence shown here is derived from an EMBL/GenBank/DDBJ whole genome shotgun (WGS) entry which is preliminary data.</text>
</comment>